<protein>
    <submittedName>
        <fullName evidence="2">Uncharacterized protein</fullName>
    </submittedName>
</protein>
<proteinExistence type="predicted"/>
<feature type="region of interest" description="Disordered" evidence="1">
    <location>
        <begin position="1"/>
        <end position="41"/>
    </location>
</feature>
<dbReference type="EMBL" id="GG745393">
    <property type="protein sequence ID" value="KNE73271.1"/>
    <property type="molecule type" value="Genomic_DNA"/>
</dbReference>
<feature type="region of interest" description="Disordered" evidence="1">
    <location>
        <begin position="162"/>
        <end position="227"/>
    </location>
</feature>
<sequence>MSTTTRPAGAAATPAPATATAQITTSTKHAASPHAAPVPTDSAADIAPNESSFAAIELLTARNILHLAQHAASETARRTIAQDAKSRAILAFHLLSAQLEVVRATLDTLDLLVAHSGSARRLLAGDEPLVTALRALVDGEVVDEEVRELAYRVYWCLDPEVVSPTKQQPSDSPRNLSRTPTSTALDASTSTPKPRPRTLSRAASVVRGAGGTTITTTTAQRTAPPRSASVFKPNVMRKSQAVTIHIADPSPLTETQKQILSQVLVATPGVISFTLERDTGTAATRAVVRVVHGLRVDDLLEHLVRAVPNAADVANAVARVNGRGAGTAAWWDGRLTVRRVLGDARVGEKYLASVSTPRVAGADKEEDDDDPYGAAPVKPKGVDEDGYWHDENEVADIDPAKAVQVHGEKGDESASGSGGGVAAWLVGRVGRALGGWF</sequence>
<dbReference type="VEuPathDB" id="FungiDB:AMAG_17441"/>
<feature type="compositionally biased region" description="Polar residues" evidence="1">
    <location>
        <begin position="164"/>
        <end position="192"/>
    </location>
</feature>
<feature type="region of interest" description="Disordered" evidence="1">
    <location>
        <begin position="357"/>
        <end position="383"/>
    </location>
</feature>
<accession>A0A0L0TF39</accession>
<keyword evidence="3" id="KW-1185">Reference proteome</keyword>
<dbReference type="Proteomes" id="UP000054350">
    <property type="component" value="Unassembled WGS sequence"/>
</dbReference>
<reference evidence="3" key="2">
    <citation type="submission" date="2009-11" db="EMBL/GenBank/DDBJ databases">
        <title>The Genome Sequence of Allomyces macrogynus strain ATCC 38327.</title>
        <authorList>
            <consortium name="The Broad Institute Genome Sequencing Platform"/>
            <person name="Russ C."/>
            <person name="Cuomo C."/>
            <person name="Shea T."/>
            <person name="Young S.K."/>
            <person name="Zeng Q."/>
            <person name="Koehrsen M."/>
            <person name="Haas B."/>
            <person name="Borodovsky M."/>
            <person name="Guigo R."/>
            <person name="Alvarado L."/>
            <person name="Berlin A."/>
            <person name="Borenstein D."/>
            <person name="Chen Z."/>
            <person name="Engels R."/>
            <person name="Freedman E."/>
            <person name="Gellesch M."/>
            <person name="Goldberg J."/>
            <person name="Griggs A."/>
            <person name="Gujja S."/>
            <person name="Heiman D."/>
            <person name="Hepburn T."/>
            <person name="Howarth C."/>
            <person name="Jen D."/>
            <person name="Larson L."/>
            <person name="Lewis B."/>
            <person name="Mehta T."/>
            <person name="Park D."/>
            <person name="Pearson M."/>
            <person name="Roberts A."/>
            <person name="Saif S."/>
            <person name="Shenoy N."/>
            <person name="Sisk P."/>
            <person name="Stolte C."/>
            <person name="Sykes S."/>
            <person name="Walk T."/>
            <person name="White J."/>
            <person name="Yandava C."/>
            <person name="Burger G."/>
            <person name="Gray M.W."/>
            <person name="Holland P.W.H."/>
            <person name="King N."/>
            <person name="Lang F.B.F."/>
            <person name="Roger A.J."/>
            <person name="Ruiz-Trillo I."/>
            <person name="Lander E."/>
            <person name="Nusbaum C."/>
        </authorList>
    </citation>
    <scope>NUCLEOTIDE SEQUENCE [LARGE SCALE GENOMIC DNA]</scope>
    <source>
        <strain evidence="3">ATCC 38327</strain>
    </source>
</reference>
<name>A0A0L0TF39_ALLM3</name>
<dbReference type="PANTHER" id="PTHR28592:SF1">
    <property type="entry name" value="ARMADILLO REPEAT-CONTAINING PROTEIN 1"/>
    <property type="match status" value="1"/>
</dbReference>
<dbReference type="AlphaFoldDB" id="A0A0L0TF39"/>
<evidence type="ECO:0000313" key="2">
    <source>
        <dbReference type="EMBL" id="KNE73271.1"/>
    </source>
</evidence>
<evidence type="ECO:0000256" key="1">
    <source>
        <dbReference type="SAM" id="MobiDB-lite"/>
    </source>
</evidence>
<feature type="compositionally biased region" description="Low complexity" evidence="1">
    <location>
        <begin position="212"/>
        <end position="226"/>
    </location>
</feature>
<dbReference type="PANTHER" id="PTHR28592">
    <property type="entry name" value="ARMADILLO REPEAT-CONTAINING PROTEIN 1"/>
    <property type="match status" value="1"/>
</dbReference>
<reference evidence="2 3" key="1">
    <citation type="submission" date="2009-11" db="EMBL/GenBank/DDBJ databases">
        <title>Annotation of Allomyces macrogynus ATCC 38327.</title>
        <authorList>
            <consortium name="The Broad Institute Genome Sequencing Platform"/>
            <person name="Russ C."/>
            <person name="Cuomo C."/>
            <person name="Burger G."/>
            <person name="Gray M.W."/>
            <person name="Holland P.W.H."/>
            <person name="King N."/>
            <person name="Lang F.B.F."/>
            <person name="Roger A.J."/>
            <person name="Ruiz-Trillo I."/>
            <person name="Young S.K."/>
            <person name="Zeng Q."/>
            <person name="Gargeya S."/>
            <person name="Fitzgerald M."/>
            <person name="Haas B."/>
            <person name="Abouelleil A."/>
            <person name="Alvarado L."/>
            <person name="Arachchi H.M."/>
            <person name="Berlin A."/>
            <person name="Chapman S.B."/>
            <person name="Gearin G."/>
            <person name="Goldberg J."/>
            <person name="Griggs A."/>
            <person name="Gujja S."/>
            <person name="Hansen M."/>
            <person name="Heiman D."/>
            <person name="Howarth C."/>
            <person name="Larimer J."/>
            <person name="Lui A."/>
            <person name="MacDonald P.J.P."/>
            <person name="McCowen C."/>
            <person name="Montmayeur A."/>
            <person name="Murphy C."/>
            <person name="Neiman D."/>
            <person name="Pearson M."/>
            <person name="Priest M."/>
            <person name="Roberts A."/>
            <person name="Saif S."/>
            <person name="Shea T."/>
            <person name="Sisk P."/>
            <person name="Stolte C."/>
            <person name="Sykes S."/>
            <person name="Wortman J."/>
            <person name="Nusbaum C."/>
            <person name="Birren B."/>
        </authorList>
    </citation>
    <scope>NUCLEOTIDE SEQUENCE [LARGE SCALE GENOMIC DNA]</scope>
    <source>
        <strain evidence="2 3">ATCC 38327</strain>
    </source>
</reference>
<evidence type="ECO:0000313" key="3">
    <source>
        <dbReference type="Proteomes" id="UP000054350"/>
    </source>
</evidence>
<dbReference type="OrthoDB" id="5582239at2759"/>
<gene>
    <name evidence="2" type="ORF">AMAG_17441</name>
</gene>
<feature type="compositionally biased region" description="Low complexity" evidence="1">
    <location>
        <begin position="1"/>
        <end position="27"/>
    </location>
</feature>
<organism evidence="2 3">
    <name type="scientific">Allomyces macrogynus (strain ATCC 38327)</name>
    <name type="common">Allomyces javanicus var. macrogynus</name>
    <dbReference type="NCBI Taxonomy" id="578462"/>
    <lineage>
        <taxon>Eukaryota</taxon>
        <taxon>Fungi</taxon>
        <taxon>Fungi incertae sedis</taxon>
        <taxon>Blastocladiomycota</taxon>
        <taxon>Blastocladiomycetes</taxon>
        <taxon>Blastocladiales</taxon>
        <taxon>Blastocladiaceae</taxon>
        <taxon>Allomyces</taxon>
    </lineage>
</organism>